<dbReference type="KEGG" id="lbi:LEPBI_I1511"/>
<dbReference type="EMBL" id="CP000786">
    <property type="protein sequence ID" value="ABZ97618.1"/>
    <property type="molecule type" value="Genomic_DNA"/>
</dbReference>
<evidence type="ECO:0000313" key="1">
    <source>
        <dbReference type="EMBL" id="ABZ97618.1"/>
    </source>
</evidence>
<keyword evidence="2" id="KW-1185">Reference proteome</keyword>
<dbReference type="BioCyc" id="LBIF456481:LEPBI_RS07425-MONOMER"/>
<protein>
    <submittedName>
        <fullName evidence="1">Uncharacterized protein</fullName>
    </submittedName>
</protein>
<organism evidence="1 2">
    <name type="scientific">Leptospira biflexa serovar Patoc (strain Patoc 1 / ATCC 23582 / Paris)</name>
    <dbReference type="NCBI Taxonomy" id="456481"/>
    <lineage>
        <taxon>Bacteria</taxon>
        <taxon>Pseudomonadati</taxon>
        <taxon>Spirochaetota</taxon>
        <taxon>Spirochaetia</taxon>
        <taxon>Leptospirales</taxon>
        <taxon>Leptospiraceae</taxon>
        <taxon>Leptospira</taxon>
    </lineage>
</organism>
<name>B0SQG0_LEPBP</name>
<sequence>MVANSMGCEILILFLLLCMVSDSVNRETFDVTKLNLYCSLSMTLKQTIHRTFISILIVFLCVLFSCSKRSETEGTNGSDFKKPDSANINGMYFFHMTGDANLAAIGWDPSNFTDWPDRVKFLGKNFVSDAGVGTFGCMKFDLNTNLIKIYLPIEKETFTYPFRSQLEINQYKPNEVLQKISMQTPSQEIQFIVDVQNQISFPFGRIWRKKKYNGKELKSVEDCKDFPIKILDTCLVQRQKGEYFISEKNGSDIRKELTQESEIIAHLPLNAKVKTEEFKTNWNQTEVSWKKIKFDGGEGYIDSIHLEKNPNHCYPPNMTAKRILIEIAEWGGGYFESNRIIHVNVDEKGSLHFDISPIEWEDQSKIEKFVFGKDSLVLTVHEVRVFEGEVTSDYYFTTEIPYSRFHLLTPWNRIVEYEKNSTIQKK</sequence>
<dbReference type="HOGENOM" id="CLU_717275_0_0_12"/>
<dbReference type="STRING" id="456481.LEPBI_I1511"/>
<accession>B0SQG0</accession>
<proteinExistence type="predicted"/>
<gene>
    <name evidence="1" type="ordered locus">LEPBI_I1511</name>
</gene>
<dbReference type="AlphaFoldDB" id="B0SQG0"/>
<dbReference type="Proteomes" id="UP000001847">
    <property type="component" value="Chromosome I"/>
</dbReference>
<reference evidence="1 2" key="1">
    <citation type="journal article" date="2008" name="PLoS ONE">
        <title>Genome sequence of the saprophyte Leptospira biflexa provides insights into the evolution of Leptospira and the pathogenesis of leptospirosis.</title>
        <authorList>
            <person name="Picardeau M."/>
            <person name="Bulach D.M."/>
            <person name="Bouchier C."/>
            <person name="Zuerner R.L."/>
            <person name="Zidane N."/>
            <person name="Wilson P.J."/>
            <person name="Creno S."/>
            <person name="Kuczek E.S."/>
            <person name="Bommezzadri S."/>
            <person name="Davis J.C."/>
            <person name="McGrath A."/>
            <person name="Johnson M.J."/>
            <person name="Boursaux-Eude C."/>
            <person name="Seemann T."/>
            <person name="Rouy Z."/>
            <person name="Coppel R.L."/>
            <person name="Rood J.I."/>
            <person name="Lajus A."/>
            <person name="Davies J.K."/>
            <person name="Medigue C."/>
            <person name="Adler B."/>
        </authorList>
    </citation>
    <scope>NUCLEOTIDE SEQUENCE [LARGE SCALE GENOMIC DNA]</scope>
    <source>
        <strain evidence="2">Patoc 1 / ATCC 23582 / Paris</strain>
    </source>
</reference>
<evidence type="ECO:0000313" key="2">
    <source>
        <dbReference type="Proteomes" id="UP000001847"/>
    </source>
</evidence>